<comment type="catalytic activity">
    <reaction evidence="7">
        <text>a peptidoglycan chain = a peptidoglycan chain with N-acetyl-1,6-anhydromuramyl-[peptide] at the reducing end + a peptidoglycan chain with N-acetylglucosamine at the non-reducing end.</text>
        <dbReference type="EC" id="4.2.2.29"/>
    </reaction>
</comment>
<dbReference type="InterPro" id="IPR003770">
    <property type="entry name" value="MLTG-like"/>
</dbReference>
<name>A0A1F4T6J6_UNCSA</name>
<evidence type="ECO:0000256" key="3">
    <source>
        <dbReference type="ARBA" id="ARBA00022989"/>
    </source>
</evidence>
<accession>A0A1F4T6J6</accession>
<keyword evidence="3 7" id="KW-1133">Transmembrane helix</keyword>
<gene>
    <name evidence="7" type="primary">mltG</name>
    <name evidence="8" type="ORF">A3K49_01640</name>
</gene>
<dbReference type="GO" id="GO:0005886">
    <property type="term" value="C:plasma membrane"/>
    <property type="evidence" value="ECO:0007669"/>
    <property type="project" value="UniProtKB-UniRule"/>
</dbReference>
<dbReference type="Gene3D" id="3.30.160.60">
    <property type="entry name" value="Classic Zinc Finger"/>
    <property type="match status" value="1"/>
</dbReference>
<dbReference type="GO" id="GO:0009252">
    <property type="term" value="P:peptidoglycan biosynthetic process"/>
    <property type="evidence" value="ECO:0007669"/>
    <property type="project" value="UniProtKB-UniRule"/>
</dbReference>
<comment type="function">
    <text evidence="7">Functions as a peptidoglycan terminase that cleaves nascent peptidoglycan strands endolytically to terminate their elongation.</text>
</comment>
<dbReference type="GO" id="GO:0008932">
    <property type="term" value="F:lytic endotransglycosylase activity"/>
    <property type="evidence" value="ECO:0007669"/>
    <property type="project" value="UniProtKB-UniRule"/>
</dbReference>
<sequence length="332" mass="37436">MKDNLIISTIALLIVGFAFILQPANPFDRSEKLTAIPAGSSAKQIKAILAQKGLLPPRSNFLIILRAFGLQDKIKAGEYLLSPSMFLPEIIIKLVGNETVAPKQIRVTFPEGSSIHKMGEILKAARYQQWRAFQNLIDEGITTDRRAKHSKLFRYISSESPEGYLFPDTYDFFPEAALDLVVETMLRRFEAMVLPLWEKEKSSTKLSFHELLTLASIVEKEAKIPEERPIIASVFYNRLKIGMPLAADPTVKYALENPSKKVFYNQLNVDSPYNTYKRVGLPPGPICNPGLDSIKATLKPAKTDFFFFVARPDGSHKFTKTFEEHKKARGKN</sequence>
<dbReference type="EMBL" id="MEUG01000001">
    <property type="protein sequence ID" value="OGC27703.1"/>
    <property type="molecule type" value="Genomic_DNA"/>
</dbReference>
<organism evidence="8 9">
    <name type="scientific">candidate division WOR-1 bacterium RIFOXYC12_FULL_54_18</name>
    <dbReference type="NCBI Taxonomy" id="1802584"/>
    <lineage>
        <taxon>Bacteria</taxon>
        <taxon>Bacillati</taxon>
        <taxon>Saganbacteria</taxon>
    </lineage>
</organism>
<evidence type="ECO:0000256" key="1">
    <source>
        <dbReference type="ARBA" id="ARBA00022475"/>
    </source>
</evidence>
<proteinExistence type="inferred from homology"/>
<comment type="similarity">
    <text evidence="7">Belongs to the transglycosylase MltG family.</text>
</comment>
<dbReference type="Proteomes" id="UP000178602">
    <property type="component" value="Unassembled WGS sequence"/>
</dbReference>
<evidence type="ECO:0000256" key="2">
    <source>
        <dbReference type="ARBA" id="ARBA00022692"/>
    </source>
</evidence>
<dbReference type="CDD" id="cd08010">
    <property type="entry name" value="MltG_like"/>
    <property type="match status" value="1"/>
</dbReference>
<protein>
    <recommendedName>
        <fullName evidence="7">Endolytic murein transglycosylase</fullName>
        <ecNumber evidence="7">4.2.2.29</ecNumber>
    </recommendedName>
    <alternativeName>
        <fullName evidence="7">Peptidoglycan lytic transglycosylase</fullName>
    </alternativeName>
    <alternativeName>
        <fullName evidence="7">Peptidoglycan polymerization terminase</fullName>
    </alternativeName>
</protein>
<dbReference type="Gene3D" id="3.30.1490.480">
    <property type="entry name" value="Endolytic murein transglycosylase"/>
    <property type="match status" value="1"/>
</dbReference>
<comment type="caution">
    <text evidence="8">The sequence shown here is derived from an EMBL/GenBank/DDBJ whole genome shotgun (WGS) entry which is preliminary data.</text>
</comment>
<evidence type="ECO:0000256" key="5">
    <source>
        <dbReference type="ARBA" id="ARBA00023239"/>
    </source>
</evidence>
<dbReference type="GO" id="GO:0071555">
    <property type="term" value="P:cell wall organization"/>
    <property type="evidence" value="ECO:0007669"/>
    <property type="project" value="UniProtKB-KW"/>
</dbReference>
<keyword evidence="6 7" id="KW-0961">Cell wall biogenesis/degradation</keyword>
<keyword evidence="5 7" id="KW-0456">Lyase</keyword>
<dbReference type="PANTHER" id="PTHR30518:SF2">
    <property type="entry name" value="ENDOLYTIC MUREIN TRANSGLYCOSYLASE"/>
    <property type="match status" value="1"/>
</dbReference>
<keyword evidence="4 7" id="KW-0472">Membrane</keyword>
<dbReference type="Pfam" id="PF02618">
    <property type="entry name" value="YceG"/>
    <property type="match status" value="1"/>
</dbReference>
<evidence type="ECO:0000313" key="9">
    <source>
        <dbReference type="Proteomes" id="UP000178602"/>
    </source>
</evidence>
<dbReference type="PANTHER" id="PTHR30518">
    <property type="entry name" value="ENDOLYTIC MUREIN TRANSGLYCOSYLASE"/>
    <property type="match status" value="1"/>
</dbReference>
<keyword evidence="1 7" id="KW-1003">Cell membrane</keyword>
<evidence type="ECO:0000256" key="7">
    <source>
        <dbReference type="HAMAP-Rule" id="MF_02065"/>
    </source>
</evidence>
<dbReference type="NCBIfam" id="TIGR00247">
    <property type="entry name" value="endolytic transglycosylase MltG"/>
    <property type="match status" value="1"/>
</dbReference>
<evidence type="ECO:0000256" key="6">
    <source>
        <dbReference type="ARBA" id="ARBA00023316"/>
    </source>
</evidence>
<dbReference type="AlphaFoldDB" id="A0A1F4T6J6"/>
<dbReference type="EC" id="4.2.2.29" evidence="7"/>
<evidence type="ECO:0000313" key="8">
    <source>
        <dbReference type="EMBL" id="OGC27703.1"/>
    </source>
</evidence>
<keyword evidence="2 7" id="KW-0812">Transmembrane</keyword>
<evidence type="ECO:0000256" key="4">
    <source>
        <dbReference type="ARBA" id="ARBA00023136"/>
    </source>
</evidence>
<feature type="site" description="Important for catalytic activity" evidence="7">
    <location>
        <position position="221"/>
    </location>
</feature>
<dbReference type="HAMAP" id="MF_02065">
    <property type="entry name" value="MltG"/>
    <property type="match status" value="1"/>
</dbReference>
<reference evidence="8 9" key="1">
    <citation type="journal article" date="2016" name="Nat. Commun.">
        <title>Thousands of microbial genomes shed light on interconnected biogeochemical processes in an aquifer system.</title>
        <authorList>
            <person name="Anantharaman K."/>
            <person name="Brown C.T."/>
            <person name="Hug L.A."/>
            <person name="Sharon I."/>
            <person name="Castelle C.J."/>
            <person name="Probst A.J."/>
            <person name="Thomas B.C."/>
            <person name="Singh A."/>
            <person name="Wilkins M.J."/>
            <person name="Karaoz U."/>
            <person name="Brodie E.L."/>
            <person name="Williams K.H."/>
            <person name="Hubbard S.S."/>
            <person name="Banfield J.F."/>
        </authorList>
    </citation>
    <scope>NUCLEOTIDE SEQUENCE [LARGE SCALE GENOMIC DNA]</scope>
</reference>